<protein>
    <submittedName>
        <fullName evidence="1">Uncharacterized protein</fullName>
    </submittedName>
</protein>
<dbReference type="RefSeq" id="WP_009130883.1">
    <property type="nucleotide sequence ID" value="NZ_CABKRN010000003.1"/>
</dbReference>
<dbReference type="Proteomes" id="UP000260983">
    <property type="component" value="Unassembled WGS sequence"/>
</dbReference>
<evidence type="ECO:0000313" key="1">
    <source>
        <dbReference type="EMBL" id="RGN40458.1"/>
    </source>
</evidence>
<name>A0A3E5BS59_9BACE</name>
<dbReference type="AlphaFoldDB" id="A0A3E5BS59"/>
<reference evidence="1 2" key="1">
    <citation type="submission" date="2018-08" db="EMBL/GenBank/DDBJ databases">
        <title>A genome reference for cultivated species of the human gut microbiota.</title>
        <authorList>
            <person name="Zou Y."/>
            <person name="Xue W."/>
            <person name="Luo G."/>
        </authorList>
    </citation>
    <scope>NUCLEOTIDE SEQUENCE [LARGE SCALE GENOMIC DNA]</scope>
    <source>
        <strain evidence="1 2">OM05-15BH</strain>
    </source>
</reference>
<dbReference type="EMBL" id="QSUL01000001">
    <property type="protein sequence ID" value="RGN40458.1"/>
    <property type="molecule type" value="Genomic_DNA"/>
</dbReference>
<proteinExistence type="predicted"/>
<gene>
    <name evidence="1" type="ORF">DXB65_02200</name>
</gene>
<accession>A0A3E5BS59</accession>
<sequence>MLTQLTQTAIAVLYDIHAGGKPYRTAQLTIAPQELIDLLTKLESGGLIRRKELPTSELLSSYELPRSYIDVSLLDILEALDEHLNCNFPTKEKMYHQYRAAAHRLGVINQMTRLYLSEIKLIDL</sequence>
<evidence type="ECO:0000313" key="2">
    <source>
        <dbReference type="Proteomes" id="UP000260983"/>
    </source>
</evidence>
<organism evidence="1 2">
    <name type="scientific">Bacteroides oleiciplenus</name>
    <dbReference type="NCBI Taxonomy" id="626931"/>
    <lineage>
        <taxon>Bacteria</taxon>
        <taxon>Pseudomonadati</taxon>
        <taxon>Bacteroidota</taxon>
        <taxon>Bacteroidia</taxon>
        <taxon>Bacteroidales</taxon>
        <taxon>Bacteroidaceae</taxon>
        <taxon>Bacteroides</taxon>
    </lineage>
</organism>
<comment type="caution">
    <text evidence="1">The sequence shown here is derived from an EMBL/GenBank/DDBJ whole genome shotgun (WGS) entry which is preliminary data.</text>
</comment>